<dbReference type="CDD" id="cd03801">
    <property type="entry name" value="GT4_PimA-like"/>
    <property type="match status" value="1"/>
</dbReference>
<dbReference type="EMBL" id="DSEU01000054">
    <property type="protein sequence ID" value="HEM67502.1"/>
    <property type="molecule type" value="Genomic_DNA"/>
</dbReference>
<evidence type="ECO:0000259" key="2">
    <source>
        <dbReference type="Pfam" id="PF00534"/>
    </source>
</evidence>
<proteinExistence type="predicted"/>
<protein>
    <submittedName>
        <fullName evidence="3">Glycosyltransferase</fullName>
    </submittedName>
</protein>
<comment type="caution">
    <text evidence="3">The sequence shown here is derived from an EMBL/GenBank/DDBJ whole genome shotgun (WGS) entry which is preliminary data.</text>
</comment>
<accession>A0A7J2U5M3</accession>
<dbReference type="GO" id="GO:0016757">
    <property type="term" value="F:glycosyltransferase activity"/>
    <property type="evidence" value="ECO:0007669"/>
    <property type="project" value="InterPro"/>
</dbReference>
<evidence type="ECO:0000256" key="1">
    <source>
        <dbReference type="ARBA" id="ARBA00022679"/>
    </source>
</evidence>
<feature type="domain" description="Glycosyl transferase family 1" evidence="2">
    <location>
        <begin position="262"/>
        <end position="418"/>
    </location>
</feature>
<sequence length="447" mass="51934">MAKTMNLSLRNSSLRLLTLLNILARSGGTVRALQSIDHYYRIGWQLAMFIDYLSYIWGVREGFEDVIAIHRRYNVIPVGYEKPISLIHLVNISPRSRRWLYSVIVELLYKLNLRRKVFLTRGFKPDVIISFHEDLPYLYLASELKNLYSAPAISFLQLPPFYGDKTRMRNIEEACLLHRRLLADSWFETAFKTILNFLTIKDPKEYTKDVNALLNSLDMVIAVSKATVIDMQKVQRNIVYMDPGVSLDSNAMDIIGRVRALNIPREDYIAFIGRSMDCEKGFAEALIAFKFLLKEFPSLKLLVTGVISPKFERGVYRFLKKYLGVDKSKVVFTGFVNREDLYKLIRRSRLILYPSHEDSYSLAVSESLMLETPIIAYRIPALEIYYGNIEDKGIWLVKEGDIEKLVGVAIKVLELERRKELKVKFPRIRPIDDIMREEVELINRVLK</sequence>
<dbReference type="InterPro" id="IPR001296">
    <property type="entry name" value="Glyco_trans_1"/>
</dbReference>
<gene>
    <name evidence="3" type="ORF">ENO26_08090</name>
</gene>
<dbReference type="Pfam" id="PF00534">
    <property type="entry name" value="Glycos_transf_1"/>
    <property type="match status" value="1"/>
</dbReference>
<dbReference type="SUPFAM" id="SSF53756">
    <property type="entry name" value="UDP-Glycosyltransferase/glycogen phosphorylase"/>
    <property type="match status" value="1"/>
</dbReference>
<dbReference type="PANTHER" id="PTHR46401:SF2">
    <property type="entry name" value="GLYCOSYLTRANSFERASE WBBK-RELATED"/>
    <property type="match status" value="1"/>
</dbReference>
<organism evidence="3">
    <name type="scientific">Ignisphaera aggregans</name>
    <dbReference type="NCBI Taxonomy" id="334771"/>
    <lineage>
        <taxon>Archaea</taxon>
        <taxon>Thermoproteota</taxon>
        <taxon>Thermoprotei</taxon>
        <taxon>Desulfurococcales</taxon>
        <taxon>Desulfurococcaceae</taxon>
        <taxon>Ignisphaera</taxon>
    </lineage>
</organism>
<name>A0A7J2U5M3_9CREN</name>
<keyword evidence="1 3" id="KW-0808">Transferase</keyword>
<dbReference type="PANTHER" id="PTHR46401">
    <property type="entry name" value="GLYCOSYLTRANSFERASE WBBK-RELATED"/>
    <property type="match status" value="1"/>
</dbReference>
<reference evidence="3" key="1">
    <citation type="journal article" date="2020" name="mSystems">
        <title>Genome- and Community-Level Interaction Insights into Carbon Utilization and Element Cycling Functions of Hydrothermarchaeota in Hydrothermal Sediment.</title>
        <authorList>
            <person name="Zhou Z."/>
            <person name="Liu Y."/>
            <person name="Xu W."/>
            <person name="Pan J."/>
            <person name="Luo Z.H."/>
            <person name="Li M."/>
        </authorList>
    </citation>
    <scope>NUCLEOTIDE SEQUENCE [LARGE SCALE GENOMIC DNA]</scope>
    <source>
        <strain evidence="3">SpSt-125</strain>
    </source>
</reference>
<dbReference type="AlphaFoldDB" id="A0A7J2U5M3"/>
<evidence type="ECO:0000313" key="3">
    <source>
        <dbReference type="EMBL" id="HEM67502.1"/>
    </source>
</evidence>
<dbReference type="Gene3D" id="3.40.50.2000">
    <property type="entry name" value="Glycogen Phosphorylase B"/>
    <property type="match status" value="1"/>
</dbReference>